<dbReference type="PANTHER" id="PTHR24421">
    <property type="entry name" value="NITRATE/NITRITE SENSOR PROTEIN NARX-RELATED"/>
    <property type="match status" value="1"/>
</dbReference>
<keyword evidence="8" id="KW-1185">Reference proteome</keyword>
<evidence type="ECO:0000256" key="6">
    <source>
        <dbReference type="SAM" id="Phobius"/>
    </source>
</evidence>
<feature type="transmembrane region" description="Helical" evidence="6">
    <location>
        <begin position="44"/>
        <end position="65"/>
    </location>
</feature>
<reference evidence="7 8" key="1">
    <citation type="submission" date="2020-08" db="EMBL/GenBank/DDBJ databases">
        <title>Genomic Encyclopedia of Type Strains, Phase IV (KMG-IV): sequencing the most valuable type-strain genomes for metagenomic binning, comparative biology and taxonomic classification.</title>
        <authorList>
            <person name="Goeker M."/>
        </authorList>
    </citation>
    <scope>NUCLEOTIDE SEQUENCE [LARGE SCALE GENOMIC DNA]</scope>
    <source>
        <strain evidence="7 8">DSM 21458</strain>
    </source>
</reference>
<keyword evidence="6" id="KW-0812">Transmembrane</keyword>
<dbReference type="GO" id="GO:0000160">
    <property type="term" value="P:phosphorelay signal transduction system"/>
    <property type="evidence" value="ECO:0007669"/>
    <property type="project" value="UniProtKB-KW"/>
</dbReference>
<evidence type="ECO:0000256" key="5">
    <source>
        <dbReference type="ARBA" id="ARBA00023012"/>
    </source>
</evidence>
<dbReference type="InterPro" id="IPR036890">
    <property type="entry name" value="HATPase_C_sf"/>
</dbReference>
<keyword evidence="6" id="KW-1133">Transmembrane helix</keyword>
<evidence type="ECO:0000256" key="4">
    <source>
        <dbReference type="ARBA" id="ARBA00022777"/>
    </source>
</evidence>
<keyword evidence="3 7" id="KW-0808">Transferase</keyword>
<proteinExistence type="predicted"/>
<evidence type="ECO:0000256" key="3">
    <source>
        <dbReference type="ARBA" id="ARBA00022679"/>
    </source>
</evidence>
<protein>
    <recommendedName>
        <fullName evidence="2">histidine kinase</fullName>
        <ecNumber evidence="2">2.7.13.3</ecNumber>
    </recommendedName>
</protein>
<keyword evidence="6" id="KW-0472">Membrane</keyword>
<dbReference type="GO" id="GO:0004673">
    <property type="term" value="F:protein histidine kinase activity"/>
    <property type="evidence" value="ECO:0007669"/>
    <property type="project" value="UniProtKB-EC"/>
</dbReference>
<evidence type="ECO:0000313" key="7">
    <source>
        <dbReference type="EMBL" id="MBB6096859.1"/>
    </source>
</evidence>
<dbReference type="Gene3D" id="3.30.565.10">
    <property type="entry name" value="Histidine kinase-like ATPase, C-terminal domain"/>
    <property type="match status" value="1"/>
</dbReference>
<comment type="catalytic activity">
    <reaction evidence="1">
        <text>ATP + protein L-histidine = ADP + protein N-phospho-L-histidine.</text>
        <dbReference type="EC" id="2.7.13.3"/>
    </reaction>
</comment>
<dbReference type="AlphaFoldDB" id="A0A841HX83"/>
<dbReference type="EC" id="2.7.13.3" evidence="2"/>
<dbReference type="Proteomes" id="UP000569951">
    <property type="component" value="Unassembled WGS sequence"/>
</dbReference>
<sequence>MRPAHYRLLALLSALLAVALVPLFRLIARVTPGLEGWYETHHMLTDTLLAGLAGGCGALATYALLRRAGRPLERLEAGLSRLPHAKLAPVGVAHIDRAVEQINALLDLEAQAQQLREREHLQLARGLHDGVLQDIVGARFALARGDAAAALEALERASGSLRDGIRHIAPPELEVLGLRAALEDRAEMLGLQLSATGLEDVPKELQLEVYRLAEHALVNALRHGEARSVRLRYRHGELRVLDDGRGCGEDPRLGLGLKLAQAQLRLRGGDLSLRPLERGSELRLWWA</sequence>
<keyword evidence="4 7" id="KW-0418">Kinase</keyword>
<dbReference type="EMBL" id="JACHHG010000001">
    <property type="protein sequence ID" value="MBB6096859.1"/>
    <property type="molecule type" value="Genomic_DNA"/>
</dbReference>
<organism evidence="7 8">
    <name type="scientific">Deinobacterium chartae</name>
    <dbReference type="NCBI Taxonomy" id="521158"/>
    <lineage>
        <taxon>Bacteria</taxon>
        <taxon>Thermotogati</taxon>
        <taxon>Deinococcota</taxon>
        <taxon>Deinococci</taxon>
        <taxon>Deinococcales</taxon>
        <taxon>Deinococcaceae</taxon>
        <taxon>Deinobacterium</taxon>
    </lineage>
</organism>
<evidence type="ECO:0000313" key="8">
    <source>
        <dbReference type="Proteomes" id="UP000569951"/>
    </source>
</evidence>
<dbReference type="RefSeq" id="WP_183983709.1">
    <property type="nucleotide sequence ID" value="NZ_JACHHG010000001.1"/>
</dbReference>
<evidence type="ECO:0000256" key="2">
    <source>
        <dbReference type="ARBA" id="ARBA00012438"/>
    </source>
</evidence>
<gene>
    <name evidence="7" type="ORF">HNR42_000271</name>
</gene>
<comment type="caution">
    <text evidence="7">The sequence shown here is derived from an EMBL/GenBank/DDBJ whole genome shotgun (WGS) entry which is preliminary data.</text>
</comment>
<name>A0A841HX83_9DEIO</name>
<accession>A0A841HX83</accession>
<evidence type="ECO:0000256" key="1">
    <source>
        <dbReference type="ARBA" id="ARBA00000085"/>
    </source>
</evidence>
<keyword evidence="5" id="KW-0902">Two-component regulatory system</keyword>
<dbReference type="SUPFAM" id="SSF55874">
    <property type="entry name" value="ATPase domain of HSP90 chaperone/DNA topoisomerase II/histidine kinase"/>
    <property type="match status" value="1"/>
</dbReference>
<dbReference type="InterPro" id="IPR050482">
    <property type="entry name" value="Sensor_HK_TwoCompSys"/>
</dbReference>
<dbReference type="PANTHER" id="PTHR24421:SF10">
    <property type="entry name" value="NITRATE_NITRITE SENSOR PROTEIN NARQ"/>
    <property type="match status" value="1"/>
</dbReference>